<dbReference type="OrthoDB" id="5944623at2"/>
<evidence type="ECO:0000313" key="4">
    <source>
        <dbReference type="Proteomes" id="UP000316093"/>
    </source>
</evidence>
<keyword evidence="4" id="KW-1185">Reference proteome</keyword>
<feature type="compositionally biased region" description="Polar residues" evidence="1">
    <location>
        <begin position="231"/>
        <end position="240"/>
    </location>
</feature>
<dbReference type="EMBL" id="CP041046">
    <property type="protein sequence ID" value="QDE39987.1"/>
    <property type="molecule type" value="Genomic_DNA"/>
</dbReference>
<accession>A0A4Y5Z478</accession>
<sequence length="256" mass="27081">MILCVLALVAMAPSLASAEGHIKVSLKAAHPDEPGAKVIVTVTNTGNSPVHIMKWDTPFPPSGGRLARSLFTVTDAEGNKVRYLGSWVNFGGLKMQAFQLIAPGEVLTKEIDLASEYDFKPNSIYTIGYEMDLTREPEPLVVSAAERASFIPPTQTVAVAEPIHIFFGATVSSTAAINRTPRPSASALRHDTSPMKRALGAHPRGEFSGARGLEGSGPQGVGHGWPAVFATTGNVVSKTPAQPPVRGRRPIDKPAA</sequence>
<proteinExistence type="predicted"/>
<evidence type="ECO:0000256" key="1">
    <source>
        <dbReference type="SAM" id="MobiDB-lite"/>
    </source>
</evidence>
<dbReference type="Proteomes" id="UP000316093">
    <property type="component" value="Chromosome"/>
</dbReference>
<dbReference type="Gene3D" id="2.60.40.2970">
    <property type="match status" value="1"/>
</dbReference>
<evidence type="ECO:0008006" key="5">
    <source>
        <dbReference type="Google" id="ProtNLM"/>
    </source>
</evidence>
<dbReference type="AlphaFoldDB" id="A0A4Y5Z478"/>
<dbReference type="KEGG" id="lpy:FIV34_12570"/>
<gene>
    <name evidence="3" type="ORF">FIV34_12570</name>
</gene>
<dbReference type="RefSeq" id="WP_139983258.1">
    <property type="nucleotide sequence ID" value="NZ_CP041046.1"/>
</dbReference>
<evidence type="ECO:0000256" key="2">
    <source>
        <dbReference type="SAM" id="SignalP"/>
    </source>
</evidence>
<protein>
    <recommendedName>
        <fullName evidence="5">Protease</fullName>
    </recommendedName>
</protein>
<evidence type="ECO:0000313" key="3">
    <source>
        <dbReference type="EMBL" id="QDE39987.1"/>
    </source>
</evidence>
<name>A0A4Y5Z478_9GAMM</name>
<feature type="signal peptide" evidence="2">
    <location>
        <begin position="1"/>
        <end position="18"/>
    </location>
</feature>
<feature type="region of interest" description="Disordered" evidence="1">
    <location>
        <begin position="199"/>
        <end position="256"/>
    </location>
</feature>
<reference evidence="3 4" key="1">
    <citation type="submission" date="2019-06" db="EMBL/GenBank/DDBJ databases">
        <title>A complete genome sequence for Luteibacter pinisoli MAH-14.</title>
        <authorList>
            <person name="Baltrus D.A."/>
        </authorList>
    </citation>
    <scope>NUCLEOTIDE SEQUENCE [LARGE SCALE GENOMIC DNA]</scope>
    <source>
        <strain evidence="3 4">MAH-14</strain>
    </source>
</reference>
<feature type="chain" id="PRO_5021356011" description="Protease" evidence="2">
    <location>
        <begin position="19"/>
        <end position="256"/>
    </location>
</feature>
<organism evidence="3 4">
    <name type="scientific">Luteibacter pinisoli</name>
    <dbReference type="NCBI Taxonomy" id="2589080"/>
    <lineage>
        <taxon>Bacteria</taxon>
        <taxon>Pseudomonadati</taxon>
        <taxon>Pseudomonadota</taxon>
        <taxon>Gammaproteobacteria</taxon>
        <taxon>Lysobacterales</taxon>
        <taxon>Rhodanobacteraceae</taxon>
        <taxon>Luteibacter</taxon>
    </lineage>
</organism>
<keyword evidence="2" id="KW-0732">Signal</keyword>
<feature type="compositionally biased region" description="Gly residues" evidence="1">
    <location>
        <begin position="212"/>
        <end position="223"/>
    </location>
</feature>